<keyword evidence="7" id="KW-0378">Hydrolase</keyword>
<dbReference type="EMBL" id="UINC01073956">
    <property type="protein sequence ID" value="SVC10721.1"/>
    <property type="molecule type" value="Genomic_DNA"/>
</dbReference>
<keyword evidence="8" id="KW-0862">Zinc</keyword>
<dbReference type="GO" id="GO:0019243">
    <property type="term" value="P:methylglyoxal catabolic process to D-lactate via S-lactoyl-glutathione"/>
    <property type="evidence" value="ECO:0007669"/>
    <property type="project" value="InterPro"/>
</dbReference>
<dbReference type="InterPro" id="IPR001279">
    <property type="entry name" value="Metallo-B-lactamas"/>
</dbReference>
<dbReference type="NCBIfam" id="TIGR03413">
    <property type="entry name" value="GSH_gloB"/>
    <property type="match status" value="1"/>
</dbReference>
<evidence type="ECO:0000256" key="1">
    <source>
        <dbReference type="ARBA" id="ARBA00001623"/>
    </source>
</evidence>
<organism evidence="11">
    <name type="scientific">marine metagenome</name>
    <dbReference type="NCBI Taxonomy" id="408172"/>
    <lineage>
        <taxon>unclassified sequences</taxon>
        <taxon>metagenomes</taxon>
        <taxon>ecological metagenomes</taxon>
    </lineage>
</organism>
<name>A0A382JJ75_9ZZZZ</name>
<dbReference type="InterPro" id="IPR035680">
    <property type="entry name" value="Clx_II_MBL"/>
</dbReference>
<dbReference type="EC" id="3.1.2.6" evidence="5"/>
<dbReference type="AlphaFoldDB" id="A0A382JJ75"/>
<dbReference type="GO" id="GO:0046872">
    <property type="term" value="F:metal ion binding"/>
    <property type="evidence" value="ECO:0007669"/>
    <property type="project" value="UniProtKB-KW"/>
</dbReference>
<evidence type="ECO:0000256" key="2">
    <source>
        <dbReference type="ARBA" id="ARBA00001947"/>
    </source>
</evidence>
<evidence type="ECO:0000256" key="4">
    <source>
        <dbReference type="ARBA" id="ARBA00006759"/>
    </source>
</evidence>
<dbReference type="Pfam" id="PF16123">
    <property type="entry name" value="HAGH_C"/>
    <property type="match status" value="1"/>
</dbReference>
<proteinExistence type="inferred from homology"/>
<evidence type="ECO:0000256" key="9">
    <source>
        <dbReference type="ARBA" id="ARBA00031044"/>
    </source>
</evidence>
<comment type="pathway">
    <text evidence="3">Secondary metabolite metabolism; methylglyoxal degradation; (R)-lactate from methylglyoxal: step 2/2.</text>
</comment>
<evidence type="ECO:0000259" key="10">
    <source>
        <dbReference type="SMART" id="SM00849"/>
    </source>
</evidence>
<dbReference type="HAMAP" id="MF_01374">
    <property type="entry name" value="Glyoxalase_2"/>
    <property type="match status" value="1"/>
</dbReference>
<evidence type="ECO:0000256" key="8">
    <source>
        <dbReference type="ARBA" id="ARBA00022833"/>
    </source>
</evidence>
<dbReference type="InterPro" id="IPR050110">
    <property type="entry name" value="Glyoxalase_II_hydrolase"/>
</dbReference>
<accession>A0A382JJ75</accession>
<comment type="catalytic activity">
    <reaction evidence="1">
        <text>an S-(2-hydroxyacyl)glutathione + H2O = a 2-hydroxy carboxylate + glutathione + H(+)</text>
        <dbReference type="Rhea" id="RHEA:21864"/>
        <dbReference type="ChEBI" id="CHEBI:15377"/>
        <dbReference type="ChEBI" id="CHEBI:15378"/>
        <dbReference type="ChEBI" id="CHEBI:57925"/>
        <dbReference type="ChEBI" id="CHEBI:58896"/>
        <dbReference type="ChEBI" id="CHEBI:71261"/>
        <dbReference type="EC" id="3.1.2.6"/>
    </reaction>
</comment>
<dbReference type="InterPro" id="IPR032282">
    <property type="entry name" value="HAGH_C"/>
</dbReference>
<keyword evidence="6" id="KW-0479">Metal-binding</keyword>
<sequence>MSALEVHQFPCLSDNYGYLVHDPDSGLTAAIDTPEVAPIQEALDANGWKLDFIFNTHHHDDHAGGNLQLKSQSGCQIVGPGADAKRIPGIDRAVAEGDTVMLGAWPFTVHDTPGHTRGHIVYHCLPANIGFVGDTLFALGCSRLFEGTPGQMWTSLQKILSWPDETLIYCAHEYTQANARFALSVEPDNADLVRRSNEIDAARRRGEPTVPTTVGLEKRTNPFLRPDSDHLQKTIGLTGQPLVNVFARTREL</sequence>
<evidence type="ECO:0000256" key="7">
    <source>
        <dbReference type="ARBA" id="ARBA00022801"/>
    </source>
</evidence>
<dbReference type="PANTHER" id="PTHR43705">
    <property type="entry name" value="HYDROXYACYLGLUTATHIONE HYDROLASE"/>
    <property type="match status" value="1"/>
</dbReference>
<feature type="domain" description="Metallo-beta-lactamase" evidence="10">
    <location>
        <begin position="14"/>
        <end position="172"/>
    </location>
</feature>
<dbReference type="Gene3D" id="3.60.15.10">
    <property type="entry name" value="Ribonuclease Z/Hydroxyacylglutathione hydrolase-like"/>
    <property type="match status" value="1"/>
</dbReference>
<evidence type="ECO:0000256" key="6">
    <source>
        <dbReference type="ARBA" id="ARBA00022723"/>
    </source>
</evidence>
<comment type="similarity">
    <text evidence="4">Belongs to the metallo-beta-lactamase superfamily. Glyoxalase II family.</text>
</comment>
<dbReference type="GO" id="GO:0004416">
    <property type="term" value="F:hydroxyacylglutathione hydrolase activity"/>
    <property type="evidence" value="ECO:0007669"/>
    <property type="project" value="UniProtKB-EC"/>
</dbReference>
<feature type="non-terminal residue" evidence="11">
    <location>
        <position position="252"/>
    </location>
</feature>
<dbReference type="Pfam" id="PF00753">
    <property type="entry name" value="Lactamase_B"/>
    <property type="match status" value="1"/>
</dbReference>
<dbReference type="CDD" id="cd07723">
    <property type="entry name" value="hydroxyacylglutathione_hydrolase_MBL-fold"/>
    <property type="match status" value="1"/>
</dbReference>
<evidence type="ECO:0000313" key="11">
    <source>
        <dbReference type="EMBL" id="SVC10721.1"/>
    </source>
</evidence>
<dbReference type="PANTHER" id="PTHR43705:SF1">
    <property type="entry name" value="HYDROXYACYLGLUTATHIONE HYDROLASE GLOB"/>
    <property type="match status" value="1"/>
</dbReference>
<gene>
    <name evidence="11" type="ORF">METZ01_LOCUS263575</name>
</gene>
<reference evidence="11" key="1">
    <citation type="submission" date="2018-05" db="EMBL/GenBank/DDBJ databases">
        <authorList>
            <person name="Lanie J.A."/>
            <person name="Ng W.-L."/>
            <person name="Kazmierczak K.M."/>
            <person name="Andrzejewski T.M."/>
            <person name="Davidsen T.M."/>
            <person name="Wayne K.J."/>
            <person name="Tettelin H."/>
            <person name="Glass J.I."/>
            <person name="Rusch D."/>
            <person name="Podicherti R."/>
            <person name="Tsui H.-C.T."/>
            <person name="Winkler M.E."/>
        </authorList>
    </citation>
    <scope>NUCLEOTIDE SEQUENCE</scope>
</reference>
<dbReference type="InterPro" id="IPR036866">
    <property type="entry name" value="RibonucZ/Hydroxyglut_hydro"/>
</dbReference>
<protein>
    <recommendedName>
        <fullName evidence="5">hydroxyacylglutathione hydrolase</fullName>
        <ecNumber evidence="5">3.1.2.6</ecNumber>
    </recommendedName>
    <alternativeName>
        <fullName evidence="9">Glyoxalase II</fullName>
    </alternativeName>
</protein>
<comment type="cofactor">
    <cofactor evidence="2">
        <name>Zn(2+)</name>
        <dbReference type="ChEBI" id="CHEBI:29105"/>
    </cofactor>
</comment>
<evidence type="ECO:0000256" key="5">
    <source>
        <dbReference type="ARBA" id="ARBA00011917"/>
    </source>
</evidence>
<dbReference type="InterPro" id="IPR017782">
    <property type="entry name" value="Hydroxyacylglutathione_Hdrlase"/>
</dbReference>
<dbReference type="SUPFAM" id="SSF56281">
    <property type="entry name" value="Metallo-hydrolase/oxidoreductase"/>
    <property type="match status" value="1"/>
</dbReference>
<dbReference type="SMART" id="SM00849">
    <property type="entry name" value="Lactamase_B"/>
    <property type="match status" value="1"/>
</dbReference>
<evidence type="ECO:0000256" key="3">
    <source>
        <dbReference type="ARBA" id="ARBA00004963"/>
    </source>
</evidence>
<dbReference type="PIRSF" id="PIRSF005457">
    <property type="entry name" value="Glx"/>
    <property type="match status" value="1"/>
</dbReference>